<dbReference type="Proteomes" id="UP000533639">
    <property type="component" value="Unassembled WGS sequence"/>
</dbReference>
<accession>A0A9N8P3B1</accession>
<sequence length="65" mass="7514">MENKNNVPVFTFSIVAIILGAALYKQFDFETLKFEKPALAIVYSIVFVFSIIVLIKAFRKRRSEK</sequence>
<organism evidence="2 3">
    <name type="scientific">Flavobacterium panici</name>
    <dbReference type="NCBI Taxonomy" id="2654843"/>
    <lineage>
        <taxon>Bacteria</taxon>
        <taxon>Pseudomonadati</taxon>
        <taxon>Bacteroidota</taxon>
        <taxon>Flavobacteriia</taxon>
        <taxon>Flavobacteriales</taxon>
        <taxon>Flavobacteriaceae</taxon>
        <taxon>Flavobacterium</taxon>
    </lineage>
</organism>
<keyword evidence="1" id="KW-1133">Transmembrane helix</keyword>
<keyword evidence="1" id="KW-0472">Membrane</keyword>
<protein>
    <recommendedName>
        <fullName evidence="4">ATP synthase F0 sector subunit C</fullName>
    </recommendedName>
</protein>
<feature type="transmembrane region" description="Helical" evidence="1">
    <location>
        <begin position="7"/>
        <end position="27"/>
    </location>
</feature>
<evidence type="ECO:0008006" key="4">
    <source>
        <dbReference type="Google" id="ProtNLM"/>
    </source>
</evidence>
<evidence type="ECO:0000313" key="2">
    <source>
        <dbReference type="EMBL" id="CAC9975918.1"/>
    </source>
</evidence>
<dbReference type="AlphaFoldDB" id="A0A9N8P3B1"/>
<keyword evidence="3" id="KW-1185">Reference proteome</keyword>
<feature type="transmembrane region" description="Helical" evidence="1">
    <location>
        <begin position="39"/>
        <end position="58"/>
    </location>
</feature>
<dbReference type="RefSeq" id="WP_180859935.1">
    <property type="nucleotide sequence ID" value="NZ_CAIJDE010000056.1"/>
</dbReference>
<reference evidence="2 3" key="1">
    <citation type="submission" date="2020-06" db="EMBL/GenBank/DDBJ databases">
        <authorList>
            <person name="Criscuolo A."/>
        </authorList>
    </citation>
    <scope>NUCLEOTIDE SEQUENCE [LARGE SCALE GENOMIC DNA]</scope>
    <source>
        <strain evidence="2">PXU-55</strain>
    </source>
</reference>
<keyword evidence="1" id="KW-0812">Transmembrane</keyword>
<dbReference type="EMBL" id="CAIJDE010000056">
    <property type="protein sequence ID" value="CAC9975918.1"/>
    <property type="molecule type" value="Genomic_DNA"/>
</dbReference>
<comment type="caution">
    <text evidence="2">The sequence shown here is derived from an EMBL/GenBank/DDBJ whole genome shotgun (WGS) entry which is preliminary data.</text>
</comment>
<name>A0A9N8P3B1_9FLAO</name>
<gene>
    <name evidence="2" type="ORF">FLAPXU55_03639</name>
</gene>
<proteinExistence type="predicted"/>
<evidence type="ECO:0000256" key="1">
    <source>
        <dbReference type="SAM" id="Phobius"/>
    </source>
</evidence>
<evidence type="ECO:0000313" key="3">
    <source>
        <dbReference type="Proteomes" id="UP000533639"/>
    </source>
</evidence>